<feature type="compositionally biased region" description="Basic and acidic residues" evidence="2">
    <location>
        <begin position="254"/>
        <end position="263"/>
    </location>
</feature>
<evidence type="ECO:0000256" key="2">
    <source>
        <dbReference type="SAM" id="MobiDB-lite"/>
    </source>
</evidence>
<keyword evidence="6" id="KW-1185">Reference proteome</keyword>
<feature type="compositionally biased region" description="Basic and acidic residues" evidence="2">
    <location>
        <begin position="405"/>
        <end position="414"/>
    </location>
</feature>
<evidence type="ECO:0000259" key="4">
    <source>
        <dbReference type="PROSITE" id="PS51228"/>
    </source>
</evidence>
<reference evidence="5 6" key="1">
    <citation type="journal article" date="2018" name="Mol. Biol. Evol.">
        <title>Broad Genomic Sampling Reveals a Smut Pathogenic Ancestry of the Fungal Clade Ustilaginomycotina.</title>
        <authorList>
            <person name="Kijpornyongpan T."/>
            <person name="Mondo S.J."/>
            <person name="Barry K."/>
            <person name="Sandor L."/>
            <person name="Lee J."/>
            <person name="Lipzen A."/>
            <person name="Pangilinan J."/>
            <person name="LaButti K."/>
            <person name="Hainaut M."/>
            <person name="Henrissat B."/>
            <person name="Grigoriev I.V."/>
            <person name="Spatafora J.W."/>
            <person name="Aime M.C."/>
        </authorList>
    </citation>
    <scope>NUCLEOTIDE SEQUENCE [LARGE SCALE GENOMIC DNA]</scope>
    <source>
        <strain evidence="5 6">MCA 3882</strain>
    </source>
</reference>
<dbReference type="PROSITE" id="PS51228">
    <property type="entry name" value="ACB_2"/>
    <property type="match status" value="1"/>
</dbReference>
<name>A0A316V4K2_9BASI</name>
<feature type="region of interest" description="Disordered" evidence="2">
    <location>
        <begin position="356"/>
        <end position="383"/>
    </location>
</feature>
<feature type="region of interest" description="Disordered" evidence="2">
    <location>
        <begin position="126"/>
        <end position="325"/>
    </location>
</feature>
<dbReference type="PANTHER" id="PTHR23310:SF133">
    <property type="entry name" value="COA BINDING PROTEIN, PUTATIVE (AFU_ORTHOLOGUE AFUA_1G12300)-RELATED"/>
    <property type="match status" value="1"/>
</dbReference>
<dbReference type="AlphaFoldDB" id="A0A316V4K2"/>
<dbReference type="GO" id="GO:0000062">
    <property type="term" value="F:fatty-acyl-CoA binding"/>
    <property type="evidence" value="ECO:0007669"/>
    <property type="project" value="InterPro"/>
</dbReference>
<protein>
    <submittedName>
        <fullName evidence="5">ACBP-domain-containing protein</fullName>
    </submittedName>
</protein>
<feature type="compositionally biased region" description="Polar residues" evidence="2">
    <location>
        <begin position="282"/>
        <end position="292"/>
    </location>
</feature>
<keyword evidence="3" id="KW-0812">Transmembrane</keyword>
<dbReference type="Pfam" id="PF00887">
    <property type="entry name" value="ACBP"/>
    <property type="match status" value="1"/>
</dbReference>
<dbReference type="PROSITE" id="PS00880">
    <property type="entry name" value="ACB_1"/>
    <property type="match status" value="1"/>
</dbReference>
<dbReference type="FunFam" id="1.20.80.10:FF:000010">
    <property type="entry name" value="Acyl-CoA-binding domain-containing protein 5"/>
    <property type="match status" value="1"/>
</dbReference>
<accession>A0A316V4K2</accession>
<feature type="compositionally biased region" description="Low complexity" evidence="2">
    <location>
        <begin position="232"/>
        <end position="241"/>
    </location>
</feature>
<keyword evidence="3" id="KW-1133">Transmembrane helix</keyword>
<dbReference type="InterPro" id="IPR014352">
    <property type="entry name" value="FERM/acyl-CoA-bd_prot_sf"/>
</dbReference>
<evidence type="ECO:0000256" key="1">
    <source>
        <dbReference type="ARBA" id="ARBA00023121"/>
    </source>
</evidence>
<feature type="compositionally biased region" description="Low complexity" evidence="2">
    <location>
        <begin position="156"/>
        <end position="165"/>
    </location>
</feature>
<evidence type="ECO:0000313" key="6">
    <source>
        <dbReference type="Proteomes" id="UP000245771"/>
    </source>
</evidence>
<organism evidence="5 6">
    <name type="scientific">Meira miltonrushii</name>
    <dbReference type="NCBI Taxonomy" id="1280837"/>
    <lineage>
        <taxon>Eukaryota</taxon>
        <taxon>Fungi</taxon>
        <taxon>Dikarya</taxon>
        <taxon>Basidiomycota</taxon>
        <taxon>Ustilaginomycotina</taxon>
        <taxon>Exobasidiomycetes</taxon>
        <taxon>Exobasidiales</taxon>
        <taxon>Brachybasidiaceae</taxon>
        <taxon>Meira</taxon>
    </lineage>
</organism>
<dbReference type="EMBL" id="KZ819605">
    <property type="protein sequence ID" value="PWN32450.1"/>
    <property type="molecule type" value="Genomic_DNA"/>
</dbReference>
<sequence length="572" mass="60011">MSSAEVINALFERTVDIVQSLPKTGPIQTSYEEKLALYSLYKQATEGDVRSKRPGMLDMLGRAKWDAWANRKGLGSQDAKQLYVESMLKTLRKFSDRPQAMQLIEELESFSGDVAQRVMSASLARAGGLDSEDDSQASSEASLSPRLNAQQRLPSGATTTGAYDTAAEDERDAVSQLPRTFTSNRVGATPNAGSSTITGRYPGSTSASVAAGLRSGQRTPMSEVASAMAVRGGPTAAGTATEGSYAGDSDEDRDVVADRDPRRQSNPTLTRQPLRPAMRPAQGQSWQRSSGSLAGGEGRLYALPNSARYPGPPASDIPGGRHTMAGGAGASLYSAIGPSARPTPSEQHYYHHHGNAQEGTAAGSTRPYAPSSIGGRSGGGGQRAVRADVDMALQSIQASLAGLHERMSRVENRSPKGRGGQGGVLSGSGHFSSAYRALADALHDIAVLLGLRSDGRGGAAPSTYRGDGAESVGSRGTGTARRIKGGSGGAGGRPSGWRTIFRLFLVLIQIAVRVALDLTSVVVVLTLLLFLIRRTTGRGDPLLILRLLRTWLGVRVPARAIAAAEKVTKGSE</sequence>
<dbReference type="Gene3D" id="1.20.80.10">
    <property type="match status" value="1"/>
</dbReference>
<dbReference type="Proteomes" id="UP000245771">
    <property type="component" value="Unassembled WGS sequence"/>
</dbReference>
<dbReference type="InParanoid" id="A0A316V4K2"/>
<proteinExistence type="predicted"/>
<feature type="transmembrane region" description="Helical" evidence="3">
    <location>
        <begin position="503"/>
        <end position="532"/>
    </location>
</feature>
<gene>
    <name evidence="5" type="ORF">FA14DRAFT_161887</name>
</gene>
<dbReference type="GeneID" id="37021110"/>
<dbReference type="PRINTS" id="PR00689">
    <property type="entry name" value="ACOABINDINGP"/>
</dbReference>
<dbReference type="InterPro" id="IPR022408">
    <property type="entry name" value="Acyl-CoA-binding_prot_CS"/>
</dbReference>
<feature type="region of interest" description="Disordered" evidence="2">
    <location>
        <begin position="458"/>
        <end position="493"/>
    </location>
</feature>
<keyword evidence="1" id="KW-0446">Lipid-binding</keyword>
<evidence type="ECO:0000256" key="3">
    <source>
        <dbReference type="SAM" id="Phobius"/>
    </source>
</evidence>
<dbReference type="InterPro" id="IPR035984">
    <property type="entry name" value="Acyl-CoA-binding_sf"/>
</dbReference>
<dbReference type="SUPFAM" id="SSF47027">
    <property type="entry name" value="Acyl-CoA binding protein"/>
    <property type="match status" value="1"/>
</dbReference>
<dbReference type="InterPro" id="IPR000582">
    <property type="entry name" value="Acyl-CoA-binding_protein"/>
</dbReference>
<dbReference type="GO" id="GO:0006631">
    <property type="term" value="P:fatty acid metabolic process"/>
    <property type="evidence" value="ECO:0007669"/>
    <property type="project" value="TreeGrafter"/>
</dbReference>
<keyword evidence="3" id="KW-0472">Membrane</keyword>
<dbReference type="RefSeq" id="XP_025352752.1">
    <property type="nucleotide sequence ID" value="XM_025499329.1"/>
</dbReference>
<dbReference type="OrthoDB" id="346910at2759"/>
<dbReference type="PANTHER" id="PTHR23310">
    <property type="entry name" value="ACYL-COA-BINDING PROTEIN, ACBP"/>
    <property type="match status" value="1"/>
</dbReference>
<dbReference type="STRING" id="1280837.A0A316V4K2"/>
<feature type="region of interest" description="Disordered" evidence="2">
    <location>
        <begin position="405"/>
        <end position="425"/>
    </location>
</feature>
<evidence type="ECO:0000313" key="5">
    <source>
        <dbReference type="EMBL" id="PWN32450.1"/>
    </source>
</evidence>
<feature type="domain" description="ACB" evidence="4">
    <location>
        <begin position="7"/>
        <end position="96"/>
    </location>
</feature>
<feature type="compositionally biased region" description="Polar residues" evidence="2">
    <location>
        <begin position="177"/>
        <end position="208"/>
    </location>
</feature>